<proteinExistence type="inferred from homology"/>
<dbReference type="PRINTS" id="PR00597">
    <property type="entry name" value="GELSOLIN"/>
</dbReference>
<dbReference type="Gene3D" id="3.40.20.10">
    <property type="entry name" value="Severin"/>
    <property type="match status" value="6"/>
</dbReference>
<dbReference type="PANTHER" id="PTHR11977:SF57">
    <property type="entry name" value="VILLIN-LIKE PROTEIN QUAIL"/>
    <property type="match status" value="1"/>
</dbReference>
<dbReference type="PANTHER" id="PTHR11977">
    <property type="entry name" value="VILLIN"/>
    <property type="match status" value="1"/>
</dbReference>
<evidence type="ECO:0000313" key="5">
    <source>
        <dbReference type="Proteomes" id="UP000791440"/>
    </source>
</evidence>
<dbReference type="InterPro" id="IPR003128">
    <property type="entry name" value="Villin_headpiece"/>
</dbReference>
<evidence type="ECO:0000313" key="4">
    <source>
        <dbReference type="EMBL" id="KAG6450404.1"/>
    </source>
</evidence>
<dbReference type="InterPro" id="IPR036886">
    <property type="entry name" value="Villin_headpiece_dom_sf"/>
</dbReference>
<protein>
    <recommendedName>
        <fullName evidence="3">HP domain-containing protein</fullName>
    </recommendedName>
</protein>
<name>A0A921Z2U3_MANSE</name>
<sequence>MHILEIGAEQEDDSGSARAAEAAFRTVPRDHTTFLVWRITDSCTELLPRTHYGTFYDAEAYLVYSASLPGQPAGPDVIRREIKENGNGEYAERHIHAWAGERSGNLSATALRRGTQLATHLAEPAVIHREAATKETPRLLSYFRDGIRILRSGSDNLNGGARLYRVRGRRPVLVQLEPVSWSQLAADGVFVLDTASLLVLWLGRAANLVEKIFGAKIAYRMARGADKGMTSRRITIAHDGYEQTLPANDRALLDALLELRARSVRPAAPPADTARPARLYKVTQPQRLTPVTVPSQRPTARLEEVKRAPLFREDLADDGVYIVDSGSRGVWAWIGQQATGPTKRGALAAARGLARAKRYTGAVCVTAAGREPLEFAALFRNWRWCDSRRDVRLRAARSATTKLDAVNLASNAWLAAEAQLPDDGSGSLRVWRVRREEEAGGAAGAAGGARVELERPQTAAFYDHDVYIALYTYHAPTGDQTIIYYWMGGSSPNDLRNLGAKEAKDLYVKLGRLPVQAWVYQGKEPAHFLQIFKGRMVTYVGSATDYDPSGRRMVPPSRVLIRVSGQYAREARGVEVRDNCPGTDRGACYIVREGARVWVWCAASATGDEREVAKNMAAAEHTLVMQGKEKPDFWTALGERRQLLTPTPLKEVERPLPPRLFYVSAGAGQYSFSEIVSFTQYELVPEMAGVLDAHGAVFVWLGAHACPRAKDDARNIARAYLIQDPAARDLETPIITVSQGREPPHFTGFFPHWKPTMWKGHKTFSAIISALEGKAIVHGGNCALQSGNSANRFDQYEKYTLALLRGPKEHLPPDVDPLVKELYLTHDDFVSTFGLTYSDFRALPGWKQKDLKKAVGLF</sequence>
<dbReference type="SUPFAM" id="SSF55753">
    <property type="entry name" value="Actin depolymerizing proteins"/>
    <property type="match status" value="6"/>
</dbReference>
<organism evidence="4 5">
    <name type="scientific">Manduca sexta</name>
    <name type="common">Tobacco hawkmoth</name>
    <name type="synonym">Tobacco hornworm</name>
    <dbReference type="NCBI Taxonomy" id="7130"/>
    <lineage>
        <taxon>Eukaryota</taxon>
        <taxon>Metazoa</taxon>
        <taxon>Ecdysozoa</taxon>
        <taxon>Arthropoda</taxon>
        <taxon>Hexapoda</taxon>
        <taxon>Insecta</taxon>
        <taxon>Pterygota</taxon>
        <taxon>Neoptera</taxon>
        <taxon>Endopterygota</taxon>
        <taxon>Lepidoptera</taxon>
        <taxon>Glossata</taxon>
        <taxon>Ditrysia</taxon>
        <taxon>Bombycoidea</taxon>
        <taxon>Sphingidae</taxon>
        <taxon>Sphinginae</taxon>
        <taxon>Sphingini</taxon>
        <taxon>Manduca</taxon>
    </lineage>
</organism>
<comment type="similarity">
    <text evidence="1">Belongs to the villin/gelsolin family.</text>
</comment>
<dbReference type="GO" id="GO:0005546">
    <property type="term" value="F:phosphatidylinositol-4,5-bisphosphate binding"/>
    <property type="evidence" value="ECO:0007669"/>
    <property type="project" value="TreeGrafter"/>
</dbReference>
<evidence type="ECO:0000256" key="2">
    <source>
        <dbReference type="SAM" id="MobiDB-lite"/>
    </source>
</evidence>
<dbReference type="SMART" id="SM00262">
    <property type="entry name" value="GEL"/>
    <property type="match status" value="6"/>
</dbReference>
<gene>
    <name evidence="4" type="ORF">O3G_MSEX006570</name>
</gene>
<dbReference type="InterPro" id="IPR007122">
    <property type="entry name" value="Villin/Gelsolin"/>
</dbReference>
<dbReference type="PROSITE" id="PS51089">
    <property type="entry name" value="HP"/>
    <property type="match status" value="1"/>
</dbReference>
<dbReference type="InterPro" id="IPR029006">
    <property type="entry name" value="ADF-H/Gelsolin-like_dom_sf"/>
</dbReference>
<dbReference type="Pfam" id="PF02209">
    <property type="entry name" value="VHP"/>
    <property type="match status" value="1"/>
</dbReference>
<comment type="caution">
    <text evidence="4">The sequence shown here is derived from an EMBL/GenBank/DDBJ whole genome shotgun (WGS) entry which is preliminary data.</text>
</comment>
<evidence type="ECO:0000256" key="1">
    <source>
        <dbReference type="ARBA" id="ARBA00008418"/>
    </source>
</evidence>
<keyword evidence="5" id="KW-1185">Reference proteome</keyword>
<dbReference type="GO" id="GO:0008154">
    <property type="term" value="P:actin polymerization or depolymerization"/>
    <property type="evidence" value="ECO:0007669"/>
    <property type="project" value="TreeGrafter"/>
</dbReference>
<dbReference type="Gene3D" id="1.10.950.10">
    <property type="entry name" value="Villin headpiece domain"/>
    <property type="match status" value="1"/>
</dbReference>
<accession>A0A921Z2U3</accession>
<dbReference type="GO" id="GO:0051016">
    <property type="term" value="P:barbed-end actin filament capping"/>
    <property type="evidence" value="ECO:0007669"/>
    <property type="project" value="TreeGrafter"/>
</dbReference>
<dbReference type="SUPFAM" id="SSF47050">
    <property type="entry name" value="VHP, Villin headpiece domain"/>
    <property type="match status" value="1"/>
</dbReference>
<dbReference type="Pfam" id="PF00626">
    <property type="entry name" value="Gelsolin"/>
    <property type="match status" value="2"/>
</dbReference>
<dbReference type="GO" id="GO:0051015">
    <property type="term" value="F:actin filament binding"/>
    <property type="evidence" value="ECO:0007669"/>
    <property type="project" value="InterPro"/>
</dbReference>
<feature type="region of interest" description="Disordered" evidence="2">
    <location>
        <begin position="1"/>
        <end position="20"/>
    </location>
</feature>
<evidence type="ECO:0000259" key="3">
    <source>
        <dbReference type="PROSITE" id="PS51089"/>
    </source>
</evidence>
<dbReference type="Proteomes" id="UP000791440">
    <property type="component" value="Unassembled WGS sequence"/>
</dbReference>
<dbReference type="AlphaFoldDB" id="A0A921Z2U3"/>
<reference evidence="4" key="1">
    <citation type="journal article" date="2016" name="Insect Biochem. Mol. Biol.">
        <title>Multifaceted biological insights from a draft genome sequence of the tobacco hornworm moth, Manduca sexta.</title>
        <authorList>
            <person name="Kanost M.R."/>
            <person name="Arrese E.L."/>
            <person name="Cao X."/>
            <person name="Chen Y.R."/>
            <person name="Chellapilla S."/>
            <person name="Goldsmith M.R."/>
            <person name="Grosse-Wilde E."/>
            <person name="Heckel D.G."/>
            <person name="Herndon N."/>
            <person name="Jiang H."/>
            <person name="Papanicolaou A."/>
            <person name="Qu J."/>
            <person name="Soulages J.L."/>
            <person name="Vogel H."/>
            <person name="Walters J."/>
            <person name="Waterhouse R.M."/>
            <person name="Ahn S.J."/>
            <person name="Almeida F.C."/>
            <person name="An C."/>
            <person name="Aqrawi P."/>
            <person name="Bretschneider A."/>
            <person name="Bryant W.B."/>
            <person name="Bucks S."/>
            <person name="Chao H."/>
            <person name="Chevignon G."/>
            <person name="Christen J.M."/>
            <person name="Clarke D.F."/>
            <person name="Dittmer N.T."/>
            <person name="Ferguson L.C.F."/>
            <person name="Garavelou S."/>
            <person name="Gordon K.H.J."/>
            <person name="Gunaratna R.T."/>
            <person name="Han Y."/>
            <person name="Hauser F."/>
            <person name="He Y."/>
            <person name="Heidel-Fischer H."/>
            <person name="Hirsh A."/>
            <person name="Hu Y."/>
            <person name="Jiang H."/>
            <person name="Kalra D."/>
            <person name="Klinner C."/>
            <person name="Konig C."/>
            <person name="Kovar C."/>
            <person name="Kroll A.R."/>
            <person name="Kuwar S.S."/>
            <person name="Lee S.L."/>
            <person name="Lehman R."/>
            <person name="Li K."/>
            <person name="Li Z."/>
            <person name="Liang H."/>
            <person name="Lovelace S."/>
            <person name="Lu Z."/>
            <person name="Mansfield J.H."/>
            <person name="McCulloch K.J."/>
            <person name="Mathew T."/>
            <person name="Morton B."/>
            <person name="Muzny D.M."/>
            <person name="Neunemann D."/>
            <person name="Ongeri F."/>
            <person name="Pauchet Y."/>
            <person name="Pu L.L."/>
            <person name="Pyrousis I."/>
            <person name="Rao X.J."/>
            <person name="Redding A."/>
            <person name="Roesel C."/>
            <person name="Sanchez-Gracia A."/>
            <person name="Schaack S."/>
            <person name="Shukla A."/>
            <person name="Tetreau G."/>
            <person name="Wang Y."/>
            <person name="Xiong G.H."/>
            <person name="Traut W."/>
            <person name="Walsh T.K."/>
            <person name="Worley K.C."/>
            <person name="Wu D."/>
            <person name="Wu W."/>
            <person name="Wu Y.Q."/>
            <person name="Zhang X."/>
            <person name="Zou Z."/>
            <person name="Zucker H."/>
            <person name="Briscoe A.D."/>
            <person name="Burmester T."/>
            <person name="Clem R.J."/>
            <person name="Feyereisen R."/>
            <person name="Grimmelikhuijzen C.J.P."/>
            <person name="Hamodrakas S.J."/>
            <person name="Hansson B.S."/>
            <person name="Huguet E."/>
            <person name="Jermiin L.S."/>
            <person name="Lan Q."/>
            <person name="Lehman H.K."/>
            <person name="Lorenzen M."/>
            <person name="Merzendorfer H."/>
            <person name="Michalopoulos I."/>
            <person name="Morton D.B."/>
            <person name="Muthukrishnan S."/>
            <person name="Oakeshott J.G."/>
            <person name="Palmer W."/>
            <person name="Park Y."/>
            <person name="Passarelli A.L."/>
            <person name="Rozas J."/>
            <person name="Schwartz L.M."/>
            <person name="Smith W."/>
            <person name="Southgate A."/>
            <person name="Vilcinskas A."/>
            <person name="Vogt R."/>
            <person name="Wang P."/>
            <person name="Werren J."/>
            <person name="Yu X.Q."/>
            <person name="Zhou J.J."/>
            <person name="Brown S.J."/>
            <person name="Scherer S.E."/>
            <person name="Richards S."/>
            <person name="Blissard G.W."/>
        </authorList>
    </citation>
    <scope>NUCLEOTIDE SEQUENCE</scope>
</reference>
<dbReference type="InterPro" id="IPR007123">
    <property type="entry name" value="Gelsolin-like_dom"/>
</dbReference>
<feature type="domain" description="HP" evidence="3">
    <location>
        <begin position="793"/>
        <end position="858"/>
    </location>
</feature>
<dbReference type="GO" id="GO:0015629">
    <property type="term" value="C:actin cytoskeleton"/>
    <property type="evidence" value="ECO:0007669"/>
    <property type="project" value="TreeGrafter"/>
</dbReference>
<reference evidence="4" key="2">
    <citation type="submission" date="2020-12" db="EMBL/GenBank/DDBJ databases">
        <authorList>
            <person name="Kanost M."/>
        </authorList>
    </citation>
    <scope>NUCLEOTIDE SEQUENCE</scope>
</reference>
<dbReference type="EMBL" id="JH668387">
    <property type="protein sequence ID" value="KAG6450404.1"/>
    <property type="molecule type" value="Genomic_DNA"/>
</dbReference>
<dbReference type="GO" id="GO:0051014">
    <property type="term" value="P:actin filament severing"/>
    <property type="evidence" value="ECO:0007669"/>
    <property type="project" value="TreeGrafter"/>
</dbReference>
<dbReference type="SMART" id="SM00153">
    <property type="entry name" value="VHP"/>
    <property type="match status" value="1"/>
</dbReference>
<dbReference type="GO" id="GO:0005737">
    <property type="term" value="C:cytoplasm"/>
    <property type="evidence" value="ECO:0007669"/>
    <property type="project" value="TreeGrafter"/>
</dbReference>